<gene>
    <name evidence="2" type="ORF">HMPREF9296_2492</name>
</gene>
<evidence type="ECO:0000259" key="1">
    <source>
        <dbReference type="Pfam" id="PF18925"/>
    </source>
</evidence>
<dbReference type="STRING" id="866771.HMPREF9296_2492"/>
<feature type="domain" description="DUF5675" evidence="1">
    <location>
        <begin position="8"/>
        <end position="132"/>
    </location>
</feature>
<accession>E1KNV6</accession>
<dbReference type="RefSeq" id="WP_004355899.1">
    <property type="nucleotide sequence ID" value="NZ_AEDO01000013.1"/>
</dbReference>
<proteinExistence type="predicted"/>
<dbReference type="AlphaFoldDB" id="E1KNV6"/>
<dbReference type="InterPro" id="IPR043732">
    <property type="entry name" value="DUF5675"/>
</dbReference>
<evidence type="ECO:0000313" key="3">
    <source>
        <dbReference type="Proteomes" id="UP000003610"/>
    </source>
</evidence>
<organism evidence="2 3">
    <name type="scientific">Prevotella disiens FB035-09AN</name>
    <dbReference type="NCBI Taxonomy" id="866771"/>
    <lineage>
        <taxon>Bacteria</taxon>
        <taxon>Pseudomonadati</taxon>
        <taxon>Bacteroidota</taxon>
        <taxon>Bacteroidia</taxon>
        <taxon>Bacteroidales</taxon>
        <taxon>Prevotellaceae</taxon>
        <taxon>Prevotella</taxon>
    </lineage>
</organism>
<sequence length="149" mass="17046">MKDLNILLHRKWCRPNYIIGNLYLNGVFFSNTLEDKDRGLKQSMPLDEIEQCKVYGQTAIPSGRYEVRITYSNRFKRLLPLLLNVPGFEGIRIHAGNTPEDTLGCILVGKNDRIGQVRHSRTIMAKLQQQIDSTILNGGKVFIDIKNNM</sequence>
<protein>
    <recommendedName>
        <fullName evidence="1">DUF5675 domain-containing protein</fullName>
    </recommendedName>
</protein>
<dbReference type="Pfam" id="PF18925">
    <property type="entry name" value="DUF5675"/>
    <property type="match status" value="1"/>
</dbReference>
<name>E1KNV6_9BACT</name>
<reference evidence="2 3" key="1">
    <citation type="submission" date="2010-08" db="EMBL/GenBank/DDBJ databases">
        <authorList>
            <person name="Durkin A.S."/>
            <person name="Madupu R."/>
            <person name="Torralba M."/>
            <person name="Gillis M."/>
            <person name="Methe B."/>
            <person name="Sutton G."/>
            <person name="Nelson K.E."/>
        </authorList>
    </citation>
    <scope>NUCLEOTIDE SEQUENCE [LARGE SCALE GENOMIC DNA]</scope>
    <source>
        <strain evidence="2 3">FB035-09AN</strain>
    </source>
</reference>
<comment type="caution">
    <text evidence="2">The sequence shown here is derived from an EMBL/GenBank/DDBJ whole genome shotgun (WGS) entry which is preliminary data.</text>
</comment>
<dbReference type="eggNOG" id="ENOG5032UUQ">
    <property type="taxonomic scope" value="Bacteria"/>
</dbReference>
<dbReference type="Proteomes" id="UP000003610">
    <property type="component" value="Unassembled WGS sequence"/>
</dbReference>
<evidence type="ECO:0000313" key="2">
    <source>
        <dbReference type="EMBL" id="EFL46944.1"/>
    </source>
</evidence>
<dbReference type="EMBL" id="AEDO01000013">
    <property type="protein sequence ID" value="EFL46944.1"/>
    <property type="molecule type" value="Genomic_DNA"/>
</dbReference>